<proteinExistence type="predicted"/>
<dbReference type="Proteomes" id="UP000095283">
    <property type="component" value="Unplaced"/>
</dbReference>
<keyword evidence="1" id="KW-1185">Reference proteome</keyword>
<evidence type="ECO:0000313" key="2">
    <source>
        <dbReference type="WBParaSite" id="Hba_11272"/>
    </source>
</evidence>
<dbReference type="AlphaFoldDB" id="A0A1I7X1G2"/>
<evidence type="ECO:0000313" key="1">
    <source>
        <dbReference type="Proteomes" id="UP000095283"/>
    </source>
</evidence>
<accession>A0A1I7X1G2</accession>
<protein>
    <submittedName>
        <fullName evidence="2">Reverse transcriptase domain-containing protein</fullName>
    </submittedName>
</protein>
<name>A0A1I7X1G2_HETBA</name>
<sequence>MGNVLIVVPLDNHIMKLKASLETEARSKAELLRKPLRYNKTSTLRIILDI</sequence>
<reference evidence="2" key="1">
    <citation type="submission" date="2016-11" db="UniProtKB">
        <authorList>
            <consortium name="WormBaseParasite"/>
        </authorList>
    </citation>
    <scope>IDENTIFICATION</scope>
</reference>
<dbReference type="WBParaSite" id="Hba_11272">
    <property type="protein sequence ID" value="Hba_11272"/>
    <property type="gene ID" value="Hba_11272"/>
</dbReference>
<organism evidence="1 2">
    <name type="scientific">Heterorhabditis bacteriophora</name>
    <name type="common">Entomopathogenic nematode worm</name>
    <dbReference type="NCBI Taxonomy" id="37862"/>
    <lineage>
        <taxon>Eukaryota</taxon>
        <taxon>Metazoa</taxon>
        <taxon>Ecdysozoa</taxon>
        <taxon>Nematoda</taxon>
        <taxon>Chromadorea</taxon>
        <taxon>Rhabditida</taxon>
        <taxon>Rhabditina</taxon>
        <taxon>Rhabditomorpha</taxon>
        <taxon>Strongyloidea</taxon>
        <taxon>Heterorhabditidae</taxon>
        <taxon>Heterorhabditis</taxon>
    </lineage>
</organism>